<feature type="non-terminal residue" evidence="1">
    <location>
        <position position="52"/>
    </location>
</feature>
<reference evidence="1 2" key="1">
    <citation type="submission" date="2024-01" db="EMBL/GenBank/DDBJ databases">
        <authorList>
            <person name="Waweru B."/>
        </authorList>
    </citation>
    <scope>NUCLEOTIDE SEQUENCE [LARGE SCALE GENOMIC DNA]</scope>
</reference>
<accession>A0AAV1SQW6</accession>
<dbReference type="EMBL" id="CAWUPB010001195">
    <property type="protein sequence ID" value="CAK7355528.1"/>
    <property type="molecule type" value="Genomic_DNA"/>
</dbReference>
<protein>
    <submittedName>
        <fullName evidence="1">Uncharacterized protein</fullName>
    </submittedName>
</protein>
<keyword evidence="2" id="KW-1185">Reference proteome</keyword>
<organism evidence="1 2">
    <name type="scientific">Dovyalis caffra</name>
    <dbReference type="NCBI Taxonomy" id="77055"/>
    <lineage>
        <taxon>Eukaryota</taxon>
        <taxon>Viridiplantae</taxon>
        <taxon>Streptophyta</taxon>
        <taxon>Embryophyta</taxon>
        <taxon>Tracheophyta</taxon>
        <taxon>Spermatophyta</taxon>
        <taxon>Magnoliopsida</taxon>
        <taxon>eudicotyledons</taxon>
        <taxon>Gunneridae</taxon>
        <taxon>Pentapetalae</taxon>
        <taxon>rosids</taxon>
        <taxon>fabids</taxon>
        <taxon>Malpighiales</taxon>
        <taxon>Salicaceae</taxon>
        <taxon>Flacourtieae</taxon>
        <taxon>Dovyalis</taxon>
    </lineage>
</organism>
<proteinExistence type="predicted"/>
<gene>
    <name evidence="1" type="ORF">DCAF_LOCUS25788</name>
</gene>
<comment type="caution">
    <text evidence="1">The sequence shown here is derived from an EMBL/GenBank/DDBJ whole genome shotgun (WGS) entry which is preliminary data.</text>
</comment>
<dbReference type="Proteomes" id="UP001314170">
    <property type="component" value="Unassembled WGS sequence"/>
</dbReference>
<sequence length="52" mass="5938">MFDRNPLVTHALKSVGFTHSLFGGVTSRDQKNEKLACTHVRLPRNVIEHEIH</sequence>
<evidence type="ECO:0000313" key="2">
    <source>
        <dbReference type="Proteomes" id="UP001314170"/>
    </source>
</evidence>
<name>A0AAV1SQW6_9ROSI</name>
<dbReference type="AlphaFoldDB" id="A0AAV1SQW6"/>
<evidence type="ECO:0000313" key="1">
    <source>
        <dbReference type="EMBL" id="CAK7355528.1"/>
    </source>
</evidence>